<evidence type="ECO:0000256" key="10">
    <source>
        <dbReference type="ARBA" id="ARBA00025753"/>
    </source>
</evidence>
<keyword evidence="4 11" id="KW-0812">Transmembrane</keyword>
<dbReference type="InterPro" id="IPR045016">
    <property type="entry name" value="NhaD-like"/>
</dbReference>
<feature type="transmembrane region" description="Helical" evidence="11">
    <location>
        <begin position="65"/>
        <end position="81"/>
    </location>
</feature>
<feature type="transmembrane region" description="Helical" evidence="11">
    <location>
        <begin position="325"/>
        <end position="354"/>
    </location>
</feature>
<keyword evidence="7" id="KW-0406">Ion transport</keyword>
<evidence type="ECO:0000313" key="13">
    <source>
        <dbReference type="EMBL" id="SHE85439.1"/>
    </source>
</evidence>
<evidence type="ECO:0000313" key="14">
    <source>
        <dbReference type="Proteomes" id="UP000184048"/>
    </source>
</evidence>
<feature type="transmembrane region" description="Helical" evidence="11">
    <location>
        <begin position="403"/>
        <end position="420"/>
    </location>
</feature>
<evidence type="ECO:0000256" key="4">
    <source>
        <dbReference type="ARBA" id="ARBA00022692"/>
    </source>
</evidence>
<evidence type="ECO:0000256" key="2">
    <source>
        <dbReference type="ARBA" id="ARBA00022448"/>
    </source>
</evidence>
<evidence type="ECO:0000256" key="8">
    <source>
        <dbReference type="ARBA" id="ARBA00023136"/>
    </source>
</evidence>
<dbReference type="Proteomes" id="UP000184048">
    <property type="component" value="Unassembled WGS sequence"/>
</dbReference>
<keyword evidence="3" id="KW-0050">Antiport</keyword>
<dbReference type="NCBIfam" id="NF038006">
    <property type="entry name" value="NhaD_1"/>
    <property type="match status" value="1"/>
</dbReference>
<evidence type="ECO:0000256" key="5">
    <source>
        <dbReference type="ARBA" id="ARBA00022989"/>
    </source>
</evidence>
<dbReference type="GO" id="GO:0006814">
    <property type="term" value="P:sodium ion transport"/>
    <property type="evidence" value="ECO:0007669"/>
    <property type="project" value="UniProtKB-KW"/>
</dbReference>
<keyword evidence="8 11" id="KW-0472">Membrane</keyword>
<dbReference type="AlphaFoldDB" id="A0A1M4WW31"/>
<feature type="domain" description="Citrate transporter-like" evidence="12">
    <location>
        <begin position="13"/>
        <end position="347"/>
    </location>
</feature>
<feature type="transmembrane region" description="Helical" evidence="11">
    <location>
        <begin position="27"/>
        <end position="44"/>
    </location>
</feature>
<feature type="transmembrane region" description="Helical" evidence="11">
    <location>
        <begin position="101"/>
        <end position="127"/>
    </location>
</feature>
<evidence type="ECO:0000259" key="12">
    <source>
        <dbReference type="Pfam" id="PF03600"/>
    </source>
</evidence>
<feature type="transmembrane region" description="Helical" evidence="11">
    <location>
        <begin position="178"/>
        <end position="200"/>
    </location>
</feature>
<dbReference type="EMBL" id="FQUU01000004">
    <property type="protein sequence ID" value="SHE85439.1"/>
    <property type="molecule type" value="Genomic_DNA"/>
</dbReference>
<dbReference type="RefSeq" id="WP_072834471.1">
    <property type="nucleotide sequence ID" value="NZ_FQUU01000004.1"/>
</dbReference>
<accession>A0A1M4WW31</accession>
<sequence>MAGLLLSIFLIGYLAIALEHKVQINKAAIALITGILCWTVYILYASDVKVVENNLSRHLGEVSQILFFLLGAMTIVELIDAHDGFEIITRRITTVNKKKLIWIICLLTFFLSALLDNLTTTIVMVSLVKKLMDEKNDRLMFTGAVVIAANAGGAWSPIGDVTTTMLWIGGQITAYNIIIKLLIPSMVCLLVPLIALRFILKGNVTRPAADIDTNESEPLERNRNIVFFSGIAILLLVPVFKTVTHLPPFMGILLGLGLLWVIVEILHRDKDEADRKFYTVTYALRKIDAPSILFFLGILLAIASLESTGQLTILAGFLDANIKDMNIIVLSIGLISSIVDNVPLVAASMGMYSLDKYPTDHYFWEFLAYCTGTGGSALIIGSAAGVAAMGIEKIDFMWYLKKISWLALMGYFSGALIYILQAKLFGI</sequence>
<evidence type="ECO:0000256" key="7">
    <source>
        <dbReference type="ARBA" id="ARBA00023065"/>
    </source>
</evidence>
<organism evidence="13 14">
    <name type="scientific">Flavisolibacter ginsengisoli DSM 18119</name>
    <dbReference type="NCBI Taxonomy" id="1121884"/>
    <lineage>
        <taxon>Bacteria</taxon>
        <taxon>Pseudomonadati</taxon>
        <taxon>Bacteroidota</taxon>
        <taxon>Chitinophagia</taxon>
        <taxon>Chitinophagales</taxon>
        <taxon>Chitinophagaceae</taxon>
        <taxon>Flavisolibacter</taxon>
    </lineage>
</organism>
<dbReference type="GO" id="GO:0016020">
    <property type="term" value="C:membrane"/>
    <property type="evidence" value="ECO:0007669"/>
    <property type="project" value="UniProtKB-SubCell"/>
</dbReference>
<evidence type="ECO:0000256" key="6">
    <source>
        <dbReference type="ARBA" id="ARBA00023053"/>
    </source>
</evidence>
<feature type="transmembrane region" description="Helical" evidence="11">
    <location>
        <begin position="366"/>
        <end position="391"/>
    </location>
</feature>
<evidence type="ECO:0000256" key="9">
    <source>
        <dbReference type="ARBA" id="ARBA00023201"/>
    </source>
</evidence>
<dbReference type="GO" id="GO:0015297">
    <property type="term" value="F:antiporter activity"/>
    <property type="evidence" value="ECO:0007669"/>
    <property type="project" value="UniProtKB-KW"/>
</dbReference>
<gene>
    <name evidence="13" type="ORF">SAMN02745131_01244</name>
</gene>
<feature type="transmembrane region" description="Helical" evidence="11">
    <location>
        <begin position="139"/>
        <end position="158"/>
    </location>
</feature>
<keyword evidence="6" id="KW-0915">Sodium</keyword>
<dbReference type="InterPro" id="IPR004680">
    <property type="entry name" value="Cit_transptr-like_dom"/>
</dbReference>
<feature type="transmembrane region" description="Helical" evidence="11">
    <location>
        <begin position="287"/>
        <end position="305"/>
    </location>
</feature>
<comment type="subcellular location">
    <subcellularLocation>
        <location evidence="1">Membrane</location>
        <topology evidence="1">Multi-pass membrane protein</topology>
    </subcellularLocation>
</comment>
<evidence type="ECO:0000256" key="1">
    <source>
        <dbReference type="ARBA" id="ARBA00004141"/>
    </source>
</evidence>
<dbReference type="PANTHER" id="PTHR43269">
    <property type="entry name" value="SODIUM/PROTON ANTIPORTER 1-RELATED"/>
    <property type="match status" value="1"/>
</dbReference>
<dbReference type="PANTHER" id="PTHR43269:SF2">
    <property type="entry name" value="SODIUM_PROTON ANTIPORTER 1-RELATED"/>
    <property type="match status" value="1"/>
</dbReference>
<name>A0A1M4WW31_9BACT</name>
<keyword evidence="2" id="KW-0813">Transport</keyword>
<keyword evidence="9" id="KW-0739">Sodium transport</keyword>
<dbReference type="Pfam" id="PF03600">
    <property type="entry name" value="CitMHS"/>
    <property type="match status" value="1"/>
</dbReference>
<proteinExistence type="inferred from homology"/>
<dbReference type="OrthoDB" id="9772058at2"/>
<evidence type="ECO:0000256" key="11">
    <source>
        <dbReference type="SAM" id="Phobius"/>
    </source>
</evidence>
<feature type="transmembrane region" description="Helical" evidence="11">
    <location>
        <begin position="246"/>
        <end position="266"/>
    </location>
</feature>
<evidence type="ECO:0000256" key="3">
    <source>
        <dbReference type="ARBA" id="ARBA00022449"/>
    </source>
</evidence>
<protein>
    <submittedName>
        <fullName evidence="13">Na+/H+ antiporter NhaD</fullName>
    </submittedName>
</protein>
<keyword evidence="5 11" id="KW-1133">Transmembrane helix</keyword>
<comment type="similarity">
    <text evidence="10">Belongs to the NhaD Na(+)/H(+) (TC 2.A.62) antiporter family.</text>
</comment>
<keyword evidence="14" id="KW-1185">Reference proteome</keyword>
<reference evidence="13 14" key="1">
    <citation type="submission" date="2016-11" db="EMBL/GenBank/DDBJ databases">
        <authorList>
            <person name="Jaros S."/>
            <person name="Januszkiewicz K."/>
            <person name="Wedrychowicz H."/>
        </authorList>
    </citation>
    <scope>NUCLEOTIDE SEQUENCE [LARGE SCALE GENOMIC DNA]</scope>
    <source>
        <strain evidence="13 14">DSM 18119</strain>
    </source>
</reference>